<gene>
    <name evidence="2" type="ORF">ACFFSA_28365</name>
</gene>
<reference evidence="2 3" key="1">
    <citation type="submission" date="2024-09" db="EMBL/GenBank/DDBJ databases">
        <authorList>
            <person name="Sun Q."/>
            <person name="Mori K."/>
        </authorList>
    </citation>
    <scope>NUCLEOTIDE SEQUENCE [LARGE SCALE GENOMIC DNA]</scope>
    <source>
        <strain evidence="2 3">JCM 3143</strain>
    </source>
</reference>
<evidence type="ECO:0000256" key="1">
    <source>
        <dbReference type="SAM" id="Phobius"/>
    </source>
</evidence>
<name>A0ABV5S5Q9_9ACTN</name>
<dbReference type="Gene3D" id="3.40.50.2300">
    <property type="match status" value="2"/>
</dbReference>
<evidence type="ECO:0000313" key="3">
    <source>
        <dbReference type="Proteomes" id="UP001589532"/>
    </source>
</evidence>
<feature type="transmembrane region" description="Helical" evidence="1">
    <location>
        <begin position="386"/>
        <end position="406"/>
    </location>
</feature>
<feature type="transmembrane region" description="Helical" evidence="1">
    <location>
        <begin position="190"/>
        <end position="210"/>
    </location>
</feature>
<protein>
    <recommendedName>
        <fullName evidence="4">ABC transporter substrate-binding protein</fullName>
    </recommendedName>
</protein>
<keyword evidence="3" id="KW-1185">Reference proteome</keyword>
<evidence type="ECO:0000313" key="2">
    <source>
        <dbReference type="EMBL" id="MFB9627017.1"/>
    </source>
</evidence>
<keyword evidence="1" id="KW-1133">Transmembrane helix</keyword>
<comment type="caution">
    <text evidence="2">The sequence shown here is derived from an EMBL/GenBank/DDBJ whole genome shotgun (WGS) entry which is preliminary data.</text>
</comment>
<evidence type="ECO:0008006" key="4">
    <source>
        <dbReference type="Google" id="ProtNLM"/>
    </source>
</evidence>
<feature type="transmembrane region" description="Helical" evidence="1">
    <location>
        <begin position="159"/>
        <end position="178"/>
    </location>
</feature>
<dbReference type="InterPro" id="IPR028082">
    <property type="entry name" value="Peripla_BP_I"/>
</dbReference>
<proteinExistence type="predicted"/>
<dbReference type="RefSeq" id="WP_344997714.1">
    <property type="nucleotide sequence ID" value="NZ_BAAAXV010000009.1"/>
</dbReference>
<keyword evidence="1" id="KW-0812">Transmembrane</keyword>
<organism evidence="2 3">
    <name type="scientific">Nonomuraea helvata</name>
    <dbReference type="NCBI Taxonomy" id="37484"/>
    <lineage>
        <taxon>Bacteria</taxon>
        <taxon>Bacillati</taxon>
        <taxon>Actinomycetota</taxon>
        <taxon>Actinomycetes</taxon>
        <taxon>Streptosporangiales</taxon>
        <taxon>Streptosporangiaceae</taxon>
        <taxon>Nonomuraea</taxon>
    </lineage>
</organism>
<dbReference type="Proteomes" id="UP001589532">
    <property type="component" value="Unassembled WGS sequence"/>
</dbReference>
<accession>A0ABV5S5Q9</accession>
<keyword evidence="1" id="KW-0472">Membrane</keyword>
<dbReference type="SUPFAM" id="SSF53822">
    <property type="entry name" value="Periplasmic binding protein-like I"/>
    <property type="match status" value="1"/>
</dbReference>
<sequence>MPTERDSREVVEGLLLRPFWRDLPLPVLVITGAPAGRAGQLAERFNGRLPYAKPVEGAHRSLADLVDGLAGPKGALGGNRVRNTLLPAPRFPLTEFVLWAWAQRAKERRPEQWPQGERWPPVPDSRHGQEELKQRFSARFGVRPSLKADSRKRWAAGDFLVRAAVFFVPVATVLAWWLDAGITDLIPLAPGLLALLLGAGAIGLQAVRYIRGSAFSRWFRRHRYEDLRRKVGDSRQAYALQLMNAPEARIELLLVYAMLEDLRQAYRKWPRIPWPSWGRGLYALLVLNTADQWHARFLEVYQEVLHDTGIVPPLLVIAEDPGQPALTGQPGRTRAGEQPRTVADDVELWRSRVALRGPEPRLPLASDKLRLTEPYRPRLGKVRVRAVGYWLAMLALLLAPPLAVYGSNWFGCGPGMMRAEQQCVGLGDDLAEIAPHPVLLPILERIKQQNADIDTRQRVITVFYLGPLTTSHPGDDQVGGSAGELSGIAARQGAYNRLGSWQIKVELANAGQSFRYAKFAADMIRQRAAGDPDVAGVIGLAWSRTETQDAIRVLGDAHIPMLSTTNSADKTPLVYNDRPSPYFFRMAAPNSAQARAFELWLAHGLPGRKPVDPRRVAVLVESDAEDHELYSEDLAEGLAKGPYGSAKPYRFANQDELADKVQLACQEHAEVLLYTGRATFLNTVADTREHQCPDNVQILAGDDVTEKLVELLGREDFTNKPAISFVALNDMRQGQGANRTQTEIESWIESAKAKGVSRVHAWLGYDALLAVTSALNKIKASDVDESVNIAESVAYNLRGLGVDGLIQGASGKFYFSEDAESHSALPRGLWLFSTDPAAGSTANGVVSQGGCTVDEKAPGTAELEVKCSFG</sequence>
<dbReference type="EMBL" id="JBHMBW010000026">
    <property type="protein sequence ID" value="MFB9627017.1"/>
    <property type="molecule type" value="Genomic_DNA"/>
</dbReference>